<evidence type="ECO:0000313" key="3">
    <source>
        <dbReference type="EMBL" id="USS00402.1"/>
    </source>
</evidence>
<dbReference type="RefSeq" id="WP_120140576.1">
    <property type="nucleotide sequence ID" value="NZ_CP023671.1"/>
</dbReference>
<dbReference type="EMBL" id="CP099799">
    <property type="protein sequence ID" value="USS00402.1"/>
    <property type="molecule type" value="Genomic_DNA"/>
</dbReference>
<keyword evidence="1" id="KW-0812">Transmembrane</keyword>
<evidence type="ECO:0000256" key="1">
    <source>
        <dbReference type="SAM" id="Phobius"/>
    </source>
</evidence>
<feature type="transmembrane region" description="Helical" evidence="1">
    <location>
        <begin position="116"/>
        <end position="137"/>
    </location>
</feature>
<protein>
    <submittedName>
        <fullName evidence="2">Uncharacterized protein</fullName>
    </submittedName>
</protein>
<gene>
    <name evidence="2" type="ORF">CP523_04790</name>
    <name evidence="3" type="ORF">NH397_13045</name>
</gene>
<dbReference type="Proteomes" id="UP001055437">
    <property type="component" value="Chromosome"/>
</dbReference>
<evidence type="ECO:0000313" key="2">
    <source>
        <dbReference type="EMBL" id="AYE33837.1"/>
    </source>
</evidence>
<keyword evidence="1" id="KW-1133">Transmembrane helix</keyword>
<dbReference type="AlphaFoldDB" id="A0A9N7PKB1"/>
<dbReference type="Proteomes" id="UP000280586">
    <property type="component" value="Chromosome"/>
</dbReference>
<feature type="transmembrane region" description="Helical" evidence="1">
    <location>
        <begin position="43"/>
        <end position="65"/>
    </location>
</feature>
<sequence length="210" mass="24637">MYLMKNIKQIFDYKIKEFLALSGGLTLIFLLTRLDTPDFIDGYMLAILITISMMGRYNFVSEHIVKEDSIYLKKHKATLKYIISKNLVTLFLVMILVFIVFLLEFIITKATLSYEFYFKSLILSILTMAFNNIIFMFNNKPEKSSSAEFDEWTSIVLGFKSLINSLPSILIVFIILYFNKYLYNINMYDALIVEIMSIILLNFKLKSEYK</sequence>
<evidence type="ECO:0000313" key="5">
    <source>
        <dbReference type="Proteomes" id="UP001055437"/>
    </source>
</evidence>
<accession>A0A9N7PKB1</accession>
<keyword evidence="1" id="KW-0472">Membrane</keyword>
<dbReference type="GeneID" id="303559999"/>
<keyword evidence="5" id="KW-1185">Reference proteome</keyword>
<evidence type="ECO:0000313" key="4">
    <source>
        <dbReference type="Proteomes" id="UP000280586"/>
    </source>
</evidence>
<feature type="transmembrane region" description="Helical" evidence="1">
    <location>
        <begin position="157"/>
        <end position="179"/>
    </location>
</feature>
<feature type="transmembrane region" description="Helical" evidence="1">
    <location>
        <begin position="185"/>
        <end position="203"/>
    </location>
</feature>
<proteinExistence type="predicted"/>
<reference evidence="2 4" key="1">
    <citation type="submission" date="2017-09" db="EMBL/GenBank/DDBJ databases">
        <authorList>
            <person name="Thomas P."/>
            <person name="Seyboldt C."/>
        </authorList>
    </citation>
    <scope>NUCLEOTIDE SEQUENCE [LARGE SCALE GENOMIC DNA]</scope>
    <source>
        <strain evidence="2 4">DSM 7534</strain>
    </source>
</reference>
<reference evidence="3" key="2">
    <citation type="submission" date="2022-06" db="EMBL/GenBank/DDBJ databases">
        <authorList>
            <person name="Holder M.E."/>
            <person name="Ajami N.J."/>
            <person name="Petrosino J.F."/>
        </authorList>
    </citation>
    <scope>NUCLEOTIDE SEQUENCE</scope>
    <source>
        <strain evidence="3">RMA 8861</strain>
    </source>
</reference>
<name>A0A9N7PKB1_CLOSE</name>
<dbReference type="EMBL" id="CP023671">
    <property type="protein sequence ID" value="AYE33837.1"/>
    <property type="molecule type" value="Genomic_DNA"/>
</dbReference>
<organism evidence="2 4">
    <name type="scientific">Clostridium septicum</name>
    <dbReference type="NCBI Taxonomy" id="1504"/>
    <lineage>
        <taxon>Bacteria</taxon>
        <taxon>Bacillati</taxon>
        <taxon>Bacillota</taxon>
        <taxon>Clostridia</taxon>
        <taxon>Eubacteriales</taxon>
        <taxon>Clostridiaceae</taxon>
        <taxon>Clostridium</taxon>
    </lineage>
</organism>
<feature type="transmembrane region" description="Helical" evidence="1">
    <location>
        <begin position="86"/>
        <end position="110"/>
    </location>
</feature>
<dbReference type="KEGG" id="csep:CP523_04790"/>